<evidence type="ECO:0000256" key="1">
    <source>
        <dbReference type="SAM" id="MobiDB-lite"/>
    </source>
</evidence>
<organism evidence="2 3">
    <name type="scientific">Portunus trituberculatus</name>
    <name type="common">Swimming crab</name>
    <name type="synonym">Neptunus trituberculatus</name>
    <dbReference type="NCBI Taxonomy" id="210409"/>
    <lineage>
        <taxon>Eukaryota</taxon>
        <taxon>Metazoa</taxon>
        <taxon>Ecdysozoa</taxon>
        <taxon>Arthropoda</taxon>
        <taxon>Crustacea</taxon>
        <taxon>Multicrustacea</taxon>
        <taxon>Malacostraca</taxon>
        <taxon>Eumalacostraca</taxon>
        <taxon>Eucarida</taxon>
        <taxon>Decapoda</taxon>
        <taxon>Pleocyemata</taxon>
        <taxon>Brachyura</taxon>
        <taxon>Eubrachyura</taxon>
        <taxon>Portunoidea</taxon>
        <taxon>Portunidae</taxon>
        <taxon>Portuninae</taxon>
        <taxon>Portunus</taxon>
    </lineage>
</organism>
<protein>
    <submittedName>
        <fullName evidence="2">Uncharacterized protein</fullName>
    </submittedName>
</protein>
<dbReference type="Proteomes" id="UP000324222">
    <property type="component" value="Unassembled WGS sequence"/>
</dbReference>
<proteinExistence type="predicted"/>
<accession>A0A5B7CS16</accession>
<feature type="region of interest" description="Disordered" evidence="1">
    <location>
        <begin position="1"/>
        <end position="26"/>
    </location>
</feature>
<dbReference type="EMBL" id="VSRR010000143">
    <property type="protein sequence ID" value="MPC11086.1"/>
    <property type="molecule type" value="Genomic_DNA"/>
</dbReference>
<reference evidence="2 3" key="1">
    <citation type="submission" date="2019-05" db="EMBL/GenBank/DDBJ databases">
        <title>Another draft genome of Portunus trituberculatus and its Hox gene families provides insights of decapod evolution.</title>
        <authorList>
            <person name="Jeong J.-H."/>
            <person name="Song I."/>
            <person name="Kim S."/>
            <person name="Choi T."/>
            <person name="Kim D."/>
            <person name="Ryu S."/>
            <person name="Kim W."/>
        </authorList>
    </citation>
    <scope>NUCLEOTIDE SEQUENCE [LARGE SCALE GENOMIC DNA]</scope>
    <source>
        <tissue evidence="2">Muscle</tissue>
    </source>
</reference>
<keyword evidence="3" id="KW-1185">Reference proteome</keyword>
<evidence type="ECO:0000313" key="3">
    <source>
        <dbReference type="Proteomes" id="UP000324222"/>
    </source>
</evidence>
<evidence type="ECO:0000313" key="2">
    <source>
        <dbReference type="EMBL" id="MPC11086.1"/>
    </source>
</evidence>
<comment type="caution">
    <text evidence="2">The sequence shown here is derived from an EMBL/GenBank/DDBJ whole genome shotgun (WGS) entry which is preliminary data.</text>
</comment>
<feature type="compositionally biased region" description="Polar residues" evidence="1">
    <location>
        <begin position="1"/>
        <end position="10"/>
    </location>
</feature>
<name>A0A5B7CS16_PORTR</name>
<dbReference type="AlphaFoldDB" id="A0A5B7CS16"/>
<gene>
    <name evidence="2" type="ORF">E2C01_003741</name>
</gene>
<sequence>MVRSQRQAQRLVSPPTDQQYPPPPRLTSQTISRIIMNSAACKNPEMEKGSRRVVRDNTLLQCLAVQKCVVAKILSLGIYRIDQNRGAHLRAYSRALNHTTTRGASCCERVPRVCQGSVSNMSPCTHAFMFSCRSDGQRASVASAAIQYTSSLTEDF</sequence>